<proteinExistence type="inferred from homology"/>
<dbReference type="PANTHER" id="PTHR48090">
    <property type="entry name" value="UNDECAPRENYL-PHOSPHATE 4-DEOXY-4-FORMAMIDO-L-ARABINOSE TRANSFERASE-RELATED"/>
    <property type="match status" value="1"/>
</dbReference>
<evidence type="ECO:0000256" key="6">
    <source>
        <dbReference type="ARBA" id="ARBA00022989"/>
    </source>
</evidence>
<dbReference type="EMBL" id="DXFB01000178">
    <property type="protein sequence ID" value="HIX45929.1"/>
    <property type="molecule type" value="Genomic_DNA"/>
</dbReference>
<feature type="transmembrane region" description="Helical" evidence="9">
    <location>
        <begin position="230"/>
        <end position="251"/>
    </location>
</feature>
<accession>A0A9D1VS06</accession>
<evidence type="ECO:0000256" key="5">
    <source>
        <dbReference type="ARBA" id="ARBA00022692"/>
    </source>
</evidence>
<comment type="similarity">
    <text evidence="8">Belongs to the glycosyltransferase 2 family. GtrB subfamily.</text>
</comment>
<keyword evidence="5 9" id="KW-0812">Transmembrane</keyword>
<dbReference type="FunFam" id="3.90.550.10:FF:000079">
    <property type="entry name" value="Probable glycosyl transferase"/>
    <property type="match status" value="1"/>
</dbReference>
<dbReference type="InterPro" id="IPR050256">
    <property type="entry name" value="Glycosyltransferase_2"/>
</dbReference>
<dbReference type="SUPFAM" id="SSF53448">
    <property type="entry name" value="Nucleotide-diphospho-sugar transferases"/>
    <property type="match status" value="1"/>
</dbReference>
<feature type="transmembrane region" description="Helical" evidence="9">
    <location>
        <begin position="263"/>
        <end position="288"/>
    </location>
</feature>
<evidence type="ECO:0000259" key="10">
    <source>
        <dbReference type="Pfam" id="PF00535"/>
    </source>
</evidence>
<dbReference type="Pfam" id="PF00535">
    <property type="entry name" value="Glycos_transf_2"/>
    <property type="match status" value="1"/>
</dbReference>
<dbReference type="CDD" id="cd04187">
    <property type="entry name" value="DPM1_like_bac"/>
    <property type="match status" value="1"/>
</dbReference>
<evidence type="ECO:0000256" key="3">
    <source>
        <dbReference type="ARBA" id="ARBA00022676"/>
    </source>
</evidence>
<dbReference type="InterPro" id="IPR029044">
    <property type="entry name" value="Nucleotide-diphossugar_trans"/>
</dbReference>
<evidence type="ECO:0000256" key="7">
    <source>
        <dbReference type="ARBA" id="ARBA00023136"/>
    </source>
</evidence>
<evidence type="ECO:0000256" key="1">
    <source>
        <dbReference type="ARBA" id="ARBA00004651"/>
    </source>
</evidence>
<reference evidence="11" key="2">
    <citation type="submission" date="2021-04" db="EMBL/GenBank/DDBJ databases">
        <authorList>
            <person name="Gilroy R."/>
        </authorList>
    </citation>
    <scope>NUCLEOTIDE SEQUENCE</scope>
    <source>
        <strain evidence="11">ChiHjej12B11-16260</strain>
    </source>
</reference>
<keyword evidence="6 9" id="KW-1133">Transmembrane helix</keyword>
<name>A0A9D1VS06_9BACT</name>
<dbReference type="GO" id="GO:0016757">
    <property type="term" value="F:glycosyltransferase activity"/>
    <property type="evidence" value="ECO:0007669"/>
    <property type="project" value="UniProtKB-KW"/>
</dbReference>
<evidence type="ECO:0000256" key="4">
    <source>
        <dbReference type="ARBA" id="ARBA00022679"/>
    </source>
</evidence>
<organism evidence="11 12">
    <name type="scientific">Candidatus Barnesiella excrementipullorum</name>
    <dbReference type="NCBI Taxonomy" id="2838479"/>
    <lineage>
        <taxon>Bacteria</taxon>
        <taxon>Pseudomonadati</taxon>
        <taxon>Bacteroidota</taxon>
        <taxon>Bacteroidia</taxon>
        <taxon>Bacteroidales</taxon>
        <taxon>Barnesiellaceae</taxon>
        <taxon>Barnesiella</taxon>
    </lineage>
</organism>
<dbReference type="PANTHER" id="PTHR48090:SF8">
    <property type="entry name" value="GLYCOSYLTRANSFERASE CSBB-RELATED"/>
    <property type="match status" value="1"/>
</dbReference>
<dbReference type="InterPro" id="IPR001173">
    <property type="entry name" value="Glyco_trans_2-like"/>
</dbReference>
<dbReference type="GO" id="GO:0005886">
    <property type="term" value="C:plasma membrane"/>
    <property type="evidence" value="ECO:0007669"/>
    <property type="project" value="UniProtKB-SubCell"/>
</dbReference>
<keyword evidence="7 9" id="KW-0472">Membrane</keyword>
<dbReference type="Gene3D" id="3.90.550.10">
    <property type="entry name" value="Spore Coat Polysaccharide Biosynthesis Protein SpsA, Chain A"/>
    <property type="match status" value="1"/>
</dbReference>
<evidence type="ECO:0000256" key="8">
    <source>
        <dbReference type="ARBA" id="ARBA00038152"/>
    </source>
</evidence>
<dbReference type="Proteomes" id="UP000824246">
    <property type="component" value="Unassembled WGS sequence"/>
</dbReference>
<evidence type="ECO:0000313" key="12">
    <source>
        <dbReference type="Proteomes" id="UP000824246"/>
    </source>
</evidence>
<comment type="subcellular location">
    <subcellularLocation>
        <location evidence="1">Cell membrane</location>
        <topology evidence="1">Multi-pass membrane protein</topology>
    </subcellularLocation>
</comment>
<keyword evidence="3" id="KW-0328">Glycosyltransferase</keyword>
<comment type="caution">
    <text evidence="11">The sequence shown here is derived from an EMBL/GenBank/DDBJ whole genome shotgun (WGS) entry which is preliminary data.</text>
</comment>
<keyword evidence="4" id="KW-0808">Transferase</keyword>
<protein>
    <submittedName>
        <fullName evidence="11">Glycosyltransferase family 2 protein</fullName>
    </submittedName>
</protein>
<evidence type="ECO:0000256" key="9">
    <source>
        <dbReference type="SAM" id="Phobius"/>
    </source>
</evidence>
<reference evidence="11" key="1">
    <citation type="journal article" date="2021" name="PeerJ">
        <title>Extensive microbial diversity within the chicken gut microbiome revealed by metagenomics and culture.</title>
        <authorList>
            <person name="Gilroy R."/>
            <person name="Ravi A."/>
            <person name="Getino M."/>
            <person name="Pursley I."/>
            <person name="Horton D.L."/>
            <person name="Alikhan N.F."/>
            <person name="Baker D."/>
            <person name="Gharbi K."/>
            <person name="Hall N."/>
            <person name="Watson M."/>
            <person name="Adriaenssens E.M."/>
            <person name="Foster-Nyarko E."/>
            <person name="Jarju S."/>
            <person name="Secka A."/>
            <person name="Antonio M."/>
            <person name="Oren A."/>
            <person name="Chaudhuri R.R."/>
            <person name="La Ragione R."/>
            <person name="Hildebrand F."/>
            <person name="Pallen M.J."/>
        </authorList>
    </citation>
    <scope>NUCLEOTIDE SEQUENCE</scope>
    <source>
        <strain evidence="11">ChiHjej12B11-16260</strain>
    </source>
</reference>
<dbReference type="AlphaFoldDB" id="A0A9D1VS06"/>
<gene>
    <name evidence="11" type="ORF">H9982_06880</name>
</gene>
<keyword evidence="2" id="KW-1003">Cell membrane</keyword>
<evidence type="ECO:0000256" key="2">
    <source>
        <dbReference type="ARBA" id="ARBA00022475"/>
    </source>
</evidence>
<sequence>MKKVSLIIPAYNEEAVLSALYTRLCGLMDSMPQYEWELLFVNDGSTDDSGRLIGDFVARDPRVAVVELSRNFGKEAAMLAGFDYVTGDCAVIMDADLQHPPELVPVMLRYWEEGYDDVYARRRVRGDESKLRKAFSRLFYKILQQSSSIDVLPDVGDFRLLDRKCIETLRTLREQCRYTKGLYAWIGYRKKEVECDQQERVAGKSKWNFFSLFNLAIEGITSFSVSPLRISSILGICISLTAFVYMVIIIAKTLLWGEAVAGYPSLMCIILFLGGLQLLSLGVIGEYLGRIFNETKHRPTYVVRSYKKHRSADDGQE</sequence>
<evidence type="ECO:0000313" key="11">
    <source>
        <dbReference type="EMBL" id="HIX45929.1"/>
    </source>
</evidence>
<feature type="domain" description="Glycosyltransferase 2-like" evidence="10">
    <location>
        <begin position="5"/>
        <end position="168"/>
    </location>
</feature>